<keyword evidence="13" id="KW-0378">Hydrolase</keyword>
<sequence>MEKSFKLIIMTPDKEFYKGEVVKLNSESSEGRFGILPNHISMASDLVPTITTFQDINDKEFHGFTSNGVIKVKNNVVTMLCSVAEWPEDIDEERAKSAKERAEERLKNKDNIDVKRAERALRRSLMRLKVSSIK</sequence>
<dbReference type="AlphaFoldDB" id="A0A0C1U1J5"/>
<dbReference type="NCBIfam" id="NF009984">
    <property type="entry name" value="PRK13450.1"/>
    <property type="match status" value="1"/>
</dbReference>
<comment type="subcellular location">
    <subcellularLocation>
        <location evidence="1 9">Cell membrane</location>
        <topology evidence="1 9">Peripheral membrane protein</topology>
    </subcellularLocation>
</comment>
<evidence type="ECO:0000259" key="11">
    <source>
        <dbReference type="Pfam" id="PF00401"/>
    </source>
</evidence>
<name>A0A0C1U1J5_9CLOT</name>
<dbReference type="GO" id="GO:0005524">
    <property type="term" value="F:ATP binding"/>
    <property type="evidence" value="ECO:0007669"/>
    <property type="project" value="UniProtKB-UniRule"/>
</dbReference>
<dbReference type="GO" id="GO:0016787">
    <property type="term" value="F:hydrolase activity"/>
    <property type="evidence" value="ECO:0007669"/>
    <property type="project" value="UniProtKB-KW"/>
</dbReference>
<evidence type="ECO:0000256" key="7">
    <source>
        <dbReference type="ARBA" id="ARBA00023196"/>
    </source>
</evidence>
<dbReference type="STRING" id="29341.RSJ17_21015"/>
<accession>A0A0C1U1J5</accession>
<evidence type="ECO:0000313" key="14">
    <source>
        <dbReference type="Proteomes" id="UP000031366"/>
    </source>
</evidence>
<evidence type="ECO:0000256" key="6">
    <source>
        <dbReference type="ARBA" id="ARBA00023136"/>
    </source>
</evidence>
<evidence type="ECO:0000256" key="2">
    <source>
        <dbReference type="ARBA" id="ARBA00005712"/>
    </source>
</evidence>
<dbReference type="InterPro" id="IPR001469">
    <property type="entry name" value="ATP_synth_F1_dsu/esu"/>
</dbReference>
<comment type="similarity">
    <text evidence="2 9 10">Belongs to the ATPase epsilon chain family.</text>
</comment>
<dbReference type="PANTHER" id="PTHR13822:SF10">
    <property type="entry name" value="ATP SYNTHASE EPSILON CHAIN, CHLOROPLASTIC"/>
    <property type="match status" value="1"/>
</dbReference>
<dbReference type="EMBL" id="AYSO01000019">
    <property type="protein sequence ID" value="KIE45368.1"/>
    <property type="molecule type" value="Genomic_DNA"/>
</dbReference>
<evidence type="ECO:0000313" key="13">
    <source>
        <dbReference type="EMBL" id="KIE45368.1"/>
    </source>
</evidence>
<dbReference type="Gene3D" id="1.20.5.440">
    <property type="entry name" value="ATP synthase delta/epsilon subunit, C-terminal domain"/>
    <property type="match status" value="1"/>
</dbReference>
<dbReference type="Pfam" id="PF00401">
    <property type="entry name" value="ATP-synt_DE"/>
    <property type="match status" value="1"/>
</dbReference>
<feature type="domain" description="ATP synthase F1 complex delta/epsilon subunit N-terminal" evidence="12">
    <location>
        <begin position="5"/>
        <end position="83"/>
    </location>
</feature>
<keyword evidence="9" id="KW-0375">Hydrogen ion transport</keyword>
<keyword evidence="14" id="KW-1185">Reference proteome</keyword>
<evidence type="ECO:0000256" key="8">
    <source>
        <dbReference type="ARBA" id="ARBA00023310"/>
    </source>
</evidence>
<keyword evidence="5 9" id="KW-0406">Ion transport</keyword>
<evidence type="ECO:0000256" key="4">
    <source>
        <dbReference type="ARBA" id="ARBA00022475"/>
    </source>
</evidence>
<dbReference type="Gene3D" id="2.60.15.10">
    <property type="entry name" value="F0F1 ATP synthase delta/epsilon subunit, N-terminal"/>
    <property type="match status" value="1"/>
</dbReference>
<keyword evidence="3 9" id="KW-0813">Transport</keyword>
<evidence type="ECO:0000256" key="1">
    <source>
        <dbReference type="ARBA" id="ARBA00004202"/>
    </source>
</evidence>
<dbReference type="InterPro" id="IPR020547">
    <property type="entry name" value="ATP_synth_F1_esu_C"/>
</dbReference>
<dbReference type="InterPro" id="IPR036794">
    <property type="entry name" value="ATP_F1_dsu/esu_C_sf"/>
</dbReference>
<dbReference type="GO" id="GO:0046933">
    <property type="term" value="F:proton-transporting ATP synthase activity, rotational mechanism"/>
    <property type="evidence" value="ECO:0007669"/>
    <property type="project" value="UniProtKB-UniRule"/>
</dbReference>
<evidence type="ECO:0000256" key="3">
    <source>
        <dbReference type="ARBA" id="ARBA00022448"/>
    </source>
</evidence>
<dbReference type="RefSeq" id="WP_039635236.1">
    <property type="nucleotide sequence ID" value="NZ_AYSO01000019.1"/>
</dbReference>
<evidence type="ECO:0000256" key="10">
    <source>
        <dbReference type="RuleBase" id="RU003656"/>
    </source>
</evidence>
<dbReference type="SUPFAM" id="SSF46604">
    <property type="entry name" value="Epsilon subunit of F1F0-ATP synthase C-terminal domain"/>
    <property type="match status" value="1"/>
</dbReference>
<dbReference type="Pfam" id="PF02823">
    <property type="entry name" value="ATP-synt_DE_N"/>
    <property type="match status" value="1"/>
</dbReference>
<evidence type="ECO:0000259" key="12">
    <source>
        <dbReference type="Pfam" id="PF02823"/>
    </source>
</evidence>
<dbReference type="InterPro" id="IPR020546">
    <property type="entry name" value="ATP_synth_F1_dsu/esu_N"/>
</dbReference>
<gene>
    <name evidence="9 13" type="primary">atpC</name>
    <name evidence="13" type="ORF">U732_2649</name>
</gene>
<comment type="subunit">
    <text evidence="9 10">F-type ATPases have 2 components, CF(1) - the catalytic core - and CF(0) - the membrane proton channel. CF(1) has five subunits: alpha(3), beta(3), gamma(1), delta(1), epsilon(1). CF(0) has three main subunits: a, b and c.</text>
</comment>
<dbReference type="HAMAP" id="MF_00530">
    <property type="entry name" value="ATP_synth_epsil_bac"/>
    <property type="match status" value="1"/>
</dbReference>
<dbReference type="GO" id="GO:0045259">
    <property type="term" value="C:proton-transporting ATP synthase complex"/>
    <property type="evidence" value="ECO:0007669"/>
    <property type="project" value="UniProtKB-KW"/>
</dbReference>
<proteinExistence type="inferred from homology"/>
<dbReference type="CDD" id="cd12152">
    <property type="entry name" value="F1-ATPase_delta"/>
    <property type="match status" value="1"/>
</dbReference>
<evidence type="ECO:0000256" key="9">
    <source>
        <dbReference type="HAMAP-Rule" id="MF_00530"/>
    </source>
</evidence>
<dbReference type="NCBIfam" id="TIGR01216">
    <property type="entry name" value="ATP_synt_epsi"/>
    <property type="match status" value="1"/>
</dbReference>
<keyword evidence="6 9" id="KW-0472">Membrane</keyword>
<feature type="domain" description="ATP synthase epsilon subunit C-terminal" evidence="11">
    <location>
        <begin position="88"/>
        <end position="131"/>
    </location>
</feature>
<comment type="caution">
    <text evidence="13">The sequence shown here is derived from an EMBL/GenBank/DDBJ whole genome shotgun (WGS) entry which is preliminary data.</text>
</comment>
<keyword evidence="7 9" id="KW-0139">CF(1)</keyword>
<dbReference type="PANTHER" id="PTHR13822">
    <property type="entry name" value="ATP SYNTHASE DELTA/EPSILON CHAIN"/>
    <property type="match status" value="1"/>
</dbReference>
<reference evidence="13 14" key="1">
    <citation type="journal article" date="2015" name="Infect. Genet. Evol.">
        <title>Genomic sequences of six botulinum neurotoxin-producing strains representing three clostridial species illustrate the mobility and diversity of botulinum neurotoxin genes.</title>
        <authorList>
            <person name="Smith T.J."/>
            <person name="Hill K.K."/>
            <person name="Xie G."/>
            <person name="Foley B.T."/>
            <person name="Williamson C.H."/>
            <person name="Foster J.T."/>
            <person name="Johnson S.L."/>
            <person name="Chertkov O."/>
            <person name="Teshima H."/>
            <person name="Gibbons H.S."/>
            <person name="Johnsky L.A."/>
            <person name="Karavis M.A."/>
            <person name="Smith L.A."/>
        </authorList>
    </citation>
    <scope>NUCLEOTIDE SEQUENCE [LARGE SCALE GENOMIC DNA]</scope>
    <source>
        <strain evidence="13 14">CDC 2741</strain>
    </source>
</reference>
<keyword evidence="8 9" id="KW-0066">ATP synthesis</keyword>
<dbReference type="SUPFAM" id="SSF51344">
    <property type="entry name" value="Epsilon subunit of F1F0-ATP synthase N-terminal domain"/>
    <property type="match status" value="1"/>
</dbReference>
<dbReference type="GO" id="GO:0005886">
    <property type="term" value="C:plasma membrane"/>
    <property type="evidence" value="ECO:0007669"/>
    <property type="project" value="UniProtKB-SubCell"/>
</dbReference>
<keyword evidence="4 9" id="KW-1003">Cell membrane</keyword>
<dbReference type="InterPro" id="IPR036771">
    <property type="entry name" value="ATPsynth_dsu/esu_N"/>
</dbReference>
<protein>
    <recommendedName>
        <fullName evidence="9">ATP synthase epsilon chain</fullName>
    </recommendedName>
    <alternativeName>
        <fullName evidence="9">ATP synthase F1 sector epsilon subunit</fullName>
    </alternativeName>
    <alternativeName>
        <fullName evidence="9">F-ATPase epsilon subunit</fullName>
    </alternativeName>
</protein>
<dbReference type="OrthoDB" id="9804110at2"/>
<evidence type="ECO:0000256" key="5">
    <source>
        <dbReference type="ARBA" id="ARBA00023065"/>
    </source>
</evidence>
<dbReference type="Proteomes" id="UP000031366">
    <property type="component" value="Unassembled WGS sequence"/>
</dbReference>
<organism evidence="13 14">
    <name type="scientific">Clostridium argentinense CDC 2741</name>
    <dbReference type="NCBI Taxonomy" id="1418104"/>
    <lineage>
        <taxon>Bacteria</taxon>
        <taxon>Bacillati</taxon>
        <taxon>Bacillota</taxon>
        <taxon>Clostridia</taxon>
        <taxon>Eubacteriales</taxon>
        <taxon>Clostridiaceae</taxon>
        <taxon>Clostridium</taxon>
    </lineage>
</organism>
<comment type="function">
    <text evidence="9">Produces ATP from ADP in the presence of a proton gradient across the membrane.</text>
</comment>